<organism evidence="2">
    <name type="scientific">hydrothermal vent metagenome</name>
    <dbReference type="NCBI Taxonomy" id="652676"/>
    <lineage>
        <taxon>unclassified sequences</taxon>
        <taxon>metagenomes</taxon>
        <taxon>ecological metagenomes</taxon>
    </lineage>
</organism>
<evidence type="ECO:0000313" key="2">
    <source>
        <dbReference type="EMBL" id="VAX40675.1"/>
    </source>
</evidence>
<keyword evidence="1" id="KW-0812">Transmembrane</keyword>
<feature type="transmembrane region" description="Helical" evidence="1">
    <location>
        <begin position="57"/>
        <end position="77"/>
    </location>
</feature>
<accession>A0A3B1E481</accession>
<sequence>MTKENDEKLDRIYESIQQMNINLESARVSLISLIEICSDHEKRIRGIERWQQNLTPIMAVLTFALGAIFTQLLVRFIS</sequence>
<proteinExistence type="predicted"/>
<evidence type="ECO:0000256" key="1">
    <source>
        <dbReference type="SAM" id="Phobius"/>
    </source>
</evidence>
<dbReference type="EMBL" id="UOGL01000472">
    <property type="protein sequence ID" value="VAX40675.1"/>
    <property type="molecule type" value="Genomic_DNA"/>
</dbReference>
<keyword evidence="1" id="KW-1133">Transmembrane helix</keyword>
<reference evidence="2" key="1">
    <citation type="submission" date="2018-06" db="EMBL/GenBank/DDBJ databases">
        <authorList>
            <person name="Zhirakovskaya E."/>
        </authorList>
    </citation>
    <scope>NUCLEOTIDE SEQUENCE</scope>
</reference>
<name>A0A3B1E481_9ZZZZ</name>
<dbReference type="AlphaFoldDB" id="A0A3B1E481"/>
<protein>
    <submittedName>
        <fullName evidence="2">Uncharacterized protein</fullName>
    </submittedName>
</protein>
<keyword evidence="1" id="KW-0472">Membrane</keyword>
<gene>
    <name evidence="2" type="ORF">MNBD_PLANCTO02-2915</name>
</gene>